<keyword evidence="6" id="KW-0460">Magnesium</keyword>
<dbReference type="Pfam" id="PF00291">
    <property type="entry name" value="PALP"/>
    <property type="match status" value="1"/>
</dbReference>
<evidence type="ECO:0000256" key="6">
    <source>
        <dbReference type="ARBA" id="ARBA00022842"/>
    </source>
</evidence>
<dbReference type="RefSeq" id="XP_020127924.1">
    <property type="nucleotide sequence ID" value="XM_020276244.1"/>
</dbReference>
<dbReference type="OrthoDB" id="271064at2759"/>
<dbReference type="EMBL" id="MNUE01000045">
    <property type="protein sequence ID" value="OJD31664.1"/>
    <property type="molecule type" value="Genomic_DNA"/>
</dbReference>
<dbReference type="FunFam" id="3.40.50.1100:FF:000005">
    <property type="entry name" value="Threonine dehydratase catabolic"/>
    <property type="match status" value="1"/>
</dbReference>
<dbReference type="InterPro" id="IPR000634">
    <property type="entry name" value="Ser/Thr_deHydtase_PyrdxlP-BS"/>
</dbReference>
<dbReference type="Proteomes" id="UP000183809">
    <property type="component" value="Unassembled WGS sequence"/>
</dbReference>
<evidence type="ECO:0000256" key="3">
    <source>
        <dbReference type="ARBA" id="ARBA00001936"/>
    </source>
</evidence>
<evidence type="ECO:0000313" key="13">
    <source>
        <dbReference type="Proteomes" id="UP000183809"/>
    </source>
</evidence>
<name>A0A1J9QTA9_9PEZI</name>
<accession>A0A1J9QTA9</accession>
<dbReference type="PANTHER" id="PTHR43050:SF1">
    <property type="entry name" value="SERINE RACEMASE"/>
    <property type="match status" value="1"/>
</dbReference>
<feature type="domain" description="Tryptophan synthase beta chain-like PALP" evidence="10">
    <location>
        <begin position="432"/>
        <end position="728"/>
    </location>
</feature>
<evidence type="ECO:0000259" key="11">
    <source>
        <dbReference type="Pfam" id="PF13460"/>
    </source>
</evidence>
<feature type="domain" description="NAD(P)-binding" evidence="11">
    <location>
        <begin position="8"/>
        <end position="143"/>
    </location>
</feature>
<dbReference type="GeneID" id="31016505"/>
<dbReference type="GO" id="GO:0000287">
    <property type="term" value="F:magnesium ion binding"/>
    <property type="evidence" value="ECO:0007669"/>
    <property type="project" value="TreeGrafter"/>
</dbReference>
<dbReference type="InterPro" id="IPR001926">
    <property type="entry name" value="TrpB-like_PALP"/>
</dbReference>
<dbReference type="PROSITE" id="PS00165">
    <property type="entry name" value="DEHYDRATASE_SER_THR"/>
    <property type="match status" value="1"/>
</dbReference>
<sequence>MVKVAVAGGLGNVGKTIVDILKTSPKHDVIVLSRKAGDDATAPVVTVDYNSVDSLKQVLESSEIEVVVSALMVADEASSQSQLNLIKAADKSSTTKRFVASEYGVPFSSEDVAILPHLKFRFDAHVELRKTGLQWTRFQNGFFLDYFGLPHIKSYQQPIAPVLDVANKAAAIPGDGNTPVAFTYTFDVAKFVVAALELPTWDNEYLIVGDKLTWNEFLRLAEEVRGSKFEVHHDDLDKLRAHQITELPVHVAAYPFFPKERLQAMFAAFGLYFATGKFDLPTEKALNQKFPEIKPTSAKELLEQAWKECKSVSFLMRVYYYSVAVVTLARMKEKMKANEVGPRGKRPAKVEDRDNAPTSPAINAQLRSESLSRFPACMPLSRESVAAARQAIKPHVHRTPVLTCTTLSRFVSTPQTEYDLNGTEFAGQTPARPKINLFFKCENNQRVGAFKARGAFHALSRLTDDELSKGVVTHSSGNHAAALALAAKTRGVKAYIVMPTISTPSKIAATQGHGAEVVFSGSTSQEREAVVQDVIARTGAILVPPYDHPDIILGQGTAALEFEQQVRDLIADKAALSVRVDTDALDAVITPCGGGGLLSGTATALSGTGIRVFGAEPSFQGADDARRGLKEGKRITTVKSLTIADGVRTPVGEIPWSVISDKSKVKGIFSVTEDQIKAAMRLLMERMKVFIEPTAALGLAVCLYNEEFRRLVEQEAGEKGWNVGIVLSGGNTTMEAIGKLFAAPESKAERAEGVVGKDGERKAENVAG</sequence>
<comment type="caution">
    <text evidence="12">The sequence shown here is derived from an EMBL/GenBank/DDBJ whole genome shotgun (WGS) entry which is preliminary data.</text>
</comment>
<dbReference type="PANTHER" id="PTHR43050">
    <property type="entry name" value="SERINE / THREONINE RACEMASE FAMILY MEMBER"/>
    <property type="match status" value="1"/>
</dbReference>
<evidence type="ECO:0000256" key="2">
    <source>
        <dbReference type="ARBA" id="ARBA00001933"/>
    </source>
</evidence>
<reference evidence="12 13" key="1">
    <citation type="submission" date="2016-10" db="EMBL/GenBank/DDBJ databases">
        <title>Proteomics and genomics reveal pathogen-plant mechanisms compatible with a hemibiotrophic lifestyle of Diplodia corticola.</title>
        <authorList>
            <person name="Fernandes I."/>
            <person name="De Jonge R."/>
            <person name="Van De Peer Y."/>
            <person name="Devreese B."/>
            <person name="Alves A."/>
            <person name="Esteves A.C."/>
        </authorList>
    </citation>
    <scope>NUCLEOTIDE SEQUENCE [LARGE SCALE GENOMIC DNA]</scope>
    <source>
        <strain evidence="12 13">CBS 112549</strain>
    </source>
</reference>
<keyword evidence="8" id="KW-0456">Lyase</keyword>
<dbReference type="AlphaFoldDB" id="A0A1J9QTA9"/>
<dbReference type="InterPro" id="IPR036291">
    <property type="entry name" value="NAD(P)-bd_dom_sf"/>
</dbReference>
<dbReference type="SUPFAM" id="SSF51735">
    <property type="entry name" value="NAD(P)-binding Rossmann-fold domains"/>
    <property type="match status" value="1"/>
</dbReference>
<comment type="cofactor">
    <cofactor evidence="3">
        <name>Mn(2+)</name>
        <dbReference type="ChEBI" id="CHEBI:29035"/>
    </cofactor>
</comment>
<dbReference type="GO" id="GO:0005524">
    <property type="term" value="F:ATP binding"/>
    <property type="evidence" value="ECO:0007669"/>
    <property type="project" value="TreeGrafter"/>
</dbReference>
<evidence type="ECO:0000313" key="12">
    <source>
        <dbReference type="EMBL" id="OJD31664.1"/>
    </source>
</evidence>
<dbReference type="CDD" id="cd01562">
    <property type="entry name" value="Thr-dehyd"/>
    <property type="match status" value="1"/>
</dbReference>
<comment type="similarity">
    <text evidence="5">Belongs to the serine/threonine dehydratase family.</text>
</comment>
<evidence type="ECO:0000256" key="8">
    <source>
        <dbReference type="ARBA" id="ARBA00023239"/>
    </source>
</evidence>
<dbReference type="InterPro" id="IPR016040">
    <property type="entry name" value="NAD(P)-bd_dom"/>
</dbReference>
<dbReference type="Gene3D" id="3.40.50.1100">
    <property type="match status" value="2"/>
</dbReference>
<dbReference type="GO" id="GO:0008721">
    <property type="term" value="F:D-serine ammonia-lyase activity"/>
    <property type="evidence" value="ECO:0007669"/>
    <property type="project" value="TreeGrafter"/>
</dbReference>
<evidence type="ECO:0000256" key="5">
    <source>
        <dbReference type="ARBA" id="ARBA00010869"/>
    </source>
</evidence>
<evidence type="ECO:0000256" key="7">
    <source>
        <dbReference type="ARBA" id="ARBA00022898"/>
    </source>
</evidence>
<keyword evidence="7" id="KW-0663">Pyridoxal phosphate</keyword>
<dbReference type="GO" id="GO:0003941">
    <property type="term" value="F:L-serine ammonia-lyase activity"/>
    <property type="evidence" value="ECO:0007669"/>
    <property type="project" value="TreeGrafter"/>
</dbReference>
<evidence type="ECO:0000256" key="4">
    <source>
        <dbReference type="ARBA" id="ARBA00001946"/>
    </source>
</evidence>
<comment type="cofactor">
    <cofactor evidence="2">
        <name>pyridoxal 5'-phosphate</name>
        <dbReference type="ChEBI" id="CHEBI:597326"/>
    </cofactor>
</comment>
<proteinExistence type="inferred from homology"/>
<gene>
    <name evidence="12" type="ORF">BKCO1_4500080</name>
</gene>
<evidence type="ECO:0000256" key="1">
    <source>
        <dbReference type="ARBA" id="ARBA00001913"/>
    </source>
</evidence>
<feature type="region of interest" description="Disordered" evidence="9">
    <location>
        <begin position="337"/>
        <end position="364"/>
    </location>
</feature>
<dbReference type="STRING" id="236234.A0A1J9QTA9"/>
<dbReference type="GO" id="GO:0018114">
    <property type="term" value="F:threonine racemase activity"/>
    <property type="evidence" value="ECO:0007669"/>
    <property type="project" value="TreeGrafter"/>
</dbReference>
<protein>
    <submittedName>
        <fullName evidence="12">Pyridoxal-phosphate dependent enzyme</fullName>
    </submittedName>
</protein>
<comment type="cofactor">
    <cofactor evidence="1">
        <name>Ca(2+)</name>
        <dbReference type="ChEBI" id="CHEBI:29108"/>
    </cofactor>
</comment>
<dbReference type="InterPro" id="IPR036052">
    <property type="entry name" value="TrpB-like_PALP_sf"/>
</dbReference>
<dbReference type="Gene3D" id="3.40.50.720">
    <property type="entry name" value="NAD(P)-binding Rossmann-like Domain"/>
    <property type="match status" value="1"/>
</dbReference>
<keyword evidence="13" id="KW-1185">Reference proteome</keyword>
<dbReference type="GO" id="GO:0030170">
    <property type="term" value="F:pyridoxal phosphate binding"/>
    <property type="evidence" value="ECO:0007669"/>
    <property type="project" value="InterPro"/>
</dbReference>
<dbReference type="Gene3D" id="3.90.25.10">
    <property type="entry name" value="UDP-galactose 4-epimerase, domain 1"/>
    <property type="match status" value="1"/>
</dbReference>
<evidence type="ECO:0000259" key="10">
    <source>
        <dbReference type="Pfam" id="PF00291"/>
    </source>
</evidence>
<dbReference type="Pfam" id="PF13460">
    <property type="entry name" value="NAD_binding_10"/>
    <property type="match status" value="1"/>
</dbReference>
<comment type="cofactor">
    <cofactor evidence="4">
        <name>Mg(2+)</name>
        <dbReference type="ChEBI" id="CHEBI:18420"/>
    </cofactor>
</comment>
<organism evidence="12 13">
    <name type="scientific">Diplodia corticola</name>
    <dbReference type="NCBI Taxonomy" id="236234"/>
    <lineage>
        <taxon>Eukaryota</taxon>
        <taxon>Fungi</taxon>
        <taxon>Dikarya</taxon>
        <taxon>Ascomycota</taxon>
        <taxon>Pezizomycotina</taxon>
        <taxon>Dothideomycetes</taxon>
        <taxon>Dothideomycetes incertae sedis</taxon>
        <taxon>Botryosphaeriales</taxon>
        <taxon>Botryosphaeriaceae</taxon>
        <taxon>Diplodia</taxon>
    </lineage>
</organism>
<dbReference type="SUPFAM" id="SSF53686">
    <property type="entry name" value="Tryptophan synthase beta subunit-like PLP-dependent enzymes"/>
    <property type="match status" value="1"/>
</dbReference>
<dbReference type="GO" id="GO:0006520">
    <property type="term" value="P:amino acid metabolic process"/>
    <property type="evidence" value="ECO:0007669"/>
    <property type="project" value="InterPro"/>
</dbReference>
<evidence type="ECO:0000256" key="9">
    <source>
        <dbReference type="SAM" id="MobiDB-lite"/>
    </source>
</evidence>
<dbReference type="GO" id="GO:0030378">
    <property type="term" value="F:serine racemase activity"/>
    <property type="evidence" value="ECO:0007669"/>
    <property type="project" value="TreeGrafter"/>
</dbReference>